<proteinExistence type="predicted"/>
<dbReference type="KEGG" id="nah:F5544_23260"/>
<sequence>MGARQFRALAFGEGEFQCGEGGSEVGDAAVPEGLGADAGGGEFGLDGGRADECPARRRWAPR</sequence>
<dbReference type="EMBL" id="CP046172">
    <property type="protein sequence ID" value="QIS12511.1"/>
    <property type="molecule type" value="Genomic_DNA"/>
</dbReference>
<dbReference type="RefSeq" id="WP_167475187.1">
    <property type="nucleotide sequence ID" value="NZ_CP046172.1"/>
</dbReference>
<dbReference type="AlphaFoldDB" id="A0A6G9YH45"/>
<evidence type="ECO:0000256" key="1">
    <source>
        <dbReference type="SAM" id="MobiDB-lite"/>
    </source>
</evidence>
<keyword evidence="3" id="KW-1185">Reference proteome</keyword>
<name>A0A6G9YH45_9NOCA</name>
<evidence type="ECO:0000313" key="2">
    <source>
        <dbReference type="EMBL" id="QIS12511.1"/>
    </source>
</evidence>
<feature type="region of interest" description="Disordered" evidence="1">
    <location>
        <begin position="22"/>
        <end position="62"/>
    </location>
</feature>
<gene>
    <name evidence="2" type="ORF">F5544_23260</name>
</gene>
<dbReference type="Proteomes" id="UP000503540">
    <property type="component" value="Chromosome"/>
</dbReference>
<protein>
    <submittedName>
        <fullName evidence="2">Uncharacterized protein</fullName>
    </submittedName>
</protein>
<accession>A0A6G9YH45</accession>
<evidence type="ECO:0000313" key="3">
    <source>
        <dbReference type="Proteomes" id="UP000503540"/>
    </source>
</evidence>
<feature type="compositionally biased region" description="Gly residues" evidence="1">
    <location>
        <begin position="36"/>
        <end position="47"/>
    </location>
</feature>
<organism evidence="2 3">
    <name type="scientific">Nocardia arthritidis</name>
    <dbReference type="NCBI Taxonomy" id="228602"/>
    <lineage>
        <taxon>Bacteria</taxon>
        <taxon>Bacillati</taxon>
        <taxon>Actinomycetota</taxon>
        <taxon>Actinomycetes</taxon>
        <taxon>Mycobacteriales</taxon>
        <taxon>Nocardiaceae</taxon>
        <taxon>Nocardia</taxon>
    </lineage>
</organism>
<reference evidence="2 3" key="1">
    <citation type="journal article" date="2019" name="ACS Chem. Biol.">
        <title>Identification and Mobilization of a Cryptic Antibiotic Biosynthesis Gene Locus from a Human-Pathogenic Nocardia Isolate.</title>
        <authorList>
            <person name="Herisse M."/>
            <person name="Ishida K."/>
            <person name="Porter J.L."/>
            <person name="Howden B."/>
            <person name="Hertweck C."/>
            <person name="Stinear T.P."/>
            <person name="Pidot S.J."/>
        </authorList>
    </citation>
    <scope>NUCLEOTIDE SEQUENCE [LARGE SCALE GENOMIC DNA]</scope>
    <source>
        <strain evidence="2 3">AUSMDU00012717</strain>
    </source>
</reference>